<name>A0ABW2EYI8_9GAMM</name>
<reference evidence="6" key="1">
    <citation type="journal article" date="2019" name="Int. J. Syst. Evol. Microbiol.">
        <title>The Global Catalogue of Microorganisms (GCM) 10K type strain sequencing project: providing services to taxonomists for standard genome sequencing and annotation.</title>
        <authorList>
            <consortium name="The Broad Institute Genomics Platform"/>
            <consortium name="The Broad Institute Genome Sequencing Center for Infectious Disease"/>
            <person name="Wu L."/>
            <person name="Ma J."/>
        </authorList>
    </citation>
    <scope>NUCLEOTIDE SEQUENCE [LARGE SCALE GENOMIC DNA]</scope>
    <source>
        <strain evidence="6">CGMCC 1.13666</strain>
    </source>
</reference>
<feature type="domain" description="Exonuclease" evidence="4">
    <location>
        <begin position="3"/>
        <end position="195"/>
    </location>
</feature>
<dbReference type="EMBL" id="JBHSZP010000031">
    <property type="protein sequence ID" value="MFC7091024.1"/>
    <property type="molecule type" value="Genomic_DNA"/>
</dbReference>
<sequence length="197" mass="21910">MTPILFFDTETTGLPDWKVPSDSEHQPHLVQLAAILADADSRQELATLDLVIAPDGWEIPDEVAEIHGITTEHAAAVGVSESTAVNLLFELWAGHRRVAHNRTFDQRILRIAAKRYLSEGDVEAWADKDAFDDTMLLAKPIMELPPKGKYGWKSPKLSEAYEHFIGKPLENAHSAMADARACMEVYWALLDHQAKAA</sequence>
<evidence type="ECO:0000256" key="1">
    <source>
        <dbReference type="ARBA" id="ARBA00022722"/>
    </source>
</evidence>
<dbReference type="Pfam" id="PF00929">
    <property type="entry name" value="RNase_T"/>
    <property type="match status" value="1"/>
</dbReference>
<dbReference type="RefSeq" id="WP_346061925.1">
    <property type="nucleotide sequence ID" value="NZ_BAAADR010000005.1"/>
</dbReference>
<dbReference type="Proteomes" id="UP001596411">
    <property type="component" value="Unassembled WGS sequence"/>
</dbReference>
<dbReference type="PANTHER" id="PTHR30231">
    <property type="entry name" value="DNA POLYMERASE III SUBUNIT EPSILON"/>
    <property type="match status" value="1"/>
</dbReference>
<comment type="caution">
    <text evidence="5">The sequence shown here is derived from an EMBL/GenBank/DDBJ whole genome shotgun (WGS) entry which is preliminary data.</text>
</comment>
<dbReference type="SUPFAM" id="SSF53098">
    <property type="entry name" value="Ribonuclease H-like"/>
    <property type="match status" value="1"/>
</dbReference>
<dbReference type="SMART" id="SM00479">
    <property type="entry name" value="EXOIII"/>
    <property type="match status" value="1"/>
</dbReference>
<keyword evidence="6" id="KW-1185">Reference proteome</keyword>
<dbReference type="InterPro" id="IPR013520">
    <property type="entry name" value="Ribonucl_H"/>
</dbReference>
<evidence type="ECO:0000259" key="4">
    <source>
        <dbReference type="SMART" id="SM00479"/>
    </source>
</evidence>
<accession>A0ABW2EYI8</accession>
<evidence type="ECO:0000313" key="6">
    <source>
        <dbReference type="Proteomes" id="UP001596411"/>
    </source>
</evidence>
<evidence type="ECO:0000313" key="5">
    <source>
        <dbReference type="EMBL" id="MFC7091024.1"/>
    </source>
</evidence>
<proteinExistence type="predicted"/>
<protein>
    <submittedName>
        <fullName evidence="5">3'-5' exonuclease</fullName>
    </submittedName>
</protein>
<keyword evidence="1" id="KW-0540">Nuclease</keyword>
<keyword evidence="2" id="KW-0378">Hydrolase</keyword>
<organism evidence="5 6">
    <name type="scientific">Halomonas salifodinae</name>
    <dbReference type="NCBI Taxonomy" id="438745"/>
    <lineage>
        <taxon>Bacteria</taxon>
        <taxon>Pseudomonadati</taxon>
        <taxon>Pseudomonadota</taxon>
        <taxon>Gammaproteobacteria</taxon>
        <taxon>Oceanospirillales</taxon>
        <taxon>Halomonadaceae</taxon>
        <taxon>Halomonas</taxon>
    </lineage>
</organism>
<keyword evidence="3 5" id="KW-0269">Exonuclease</keyword>
<dbReference type="InterPro" id="IPR012337">
    <property type="entry name" value="RNaseH-like_sf"/>
</dbReference>
<dbReference type="PANTHER" id="PTHR30231:SF4">
    <property type="entry name" value="PROTEIN NEN2"/>
    <property type="match status" value="1"/>
</dbReference>
<dbReference type="InterPro" id="IPR036397">
    <property type="entry name" value="RNaseH_sf"/>
</dbReference>
<gene>
    <name evidence="5" type="ORF">ACFQH5_15845</name>
</gene>
<evidence type="ECO:0000256" key="3">
    <source>
        <dbReference type="ARBA" id="ARBA00022839"/>
    </source>
</evidence>
<dbReference type="GO" id="GO:0004527">
    <property type="term" value="F:exonuclease activity"/>
    <property type="evidence" value="ECO:0007669"/>
    <property type="project" value="UniProtKB-KW"/>
</dbReference>
<evidence type="ECO:0000256" key="2">
    <source>
        <dbReference type="ARBA" id="ARBA00022801"/>
    </source>
</evidence>
<dbReference type="Gene3D" id="3.30.420.10">
    <property type="entry name" value="Ribonuclease H-like superfamily/Ribonuclease H"/>
    <property type="match status" value="1"/>
</dbReference>
<dbReference type="CDD" id="cd06127">
    <property type="entry name" value="DEDDh"/>
    <property type="match status" value="1"/>
</dbReference>